<reference evidence="10 11" key="1">
    <citation type="submission" date="2016-11" db="EMBL/GenBank/DDBJ databases">
        <title>Mixed transmission modes and dynamic genome evolution in an obligate animal-bacterial symbiosis.</title>
        <authorList>
            <person name="Russell S.L."/>
            <person name="Corbett-Detig R.B."/>
            <person name="Cavanaugh C.M."/>
        </authorList>
    </citation>
    <scope>NUCLEOTIDE SEQUENCE [LARGE SCALE GENOMIC DNA]</scope>
    <source>
        <strain evidence="10">Sveles-Q1</strain>
    </source>
</reference>
<evidence type="ECO:0000259" key="9">
    <source>
        <dbReference type="PROSITE" id="PS50928"/>
    </source>
</evidence>
<feature type="transmembrane region" description="Helical" evidence="8">
    <location>
        <begin position="198"/>
        <end position="223"/>
    </location>
</feature>
<gene>
    <name evidence="10" type="ORF">BOW53_16635</name>
</gene>
<dbReference type="PANTHER" id="PTHR42929">
    <property type="entry name" value="INNER MEMBRANE ABC TRANSPORTER PERMEASE PROTEIN YDCU-RELATED-RELATED"/>
    <property type="match status" value="1"/>
</dbReference>
<comment type="caution">
    <text evidence="10">The sequence shown here is derived from an EMBL/GenBank/DDBJ whole genome shotgun (WGS) entry which is preliminary data.</text>
</comment>
<feature type="transmembrane region" description="Helical" evidence="8">
    <location>
        <begin position="72"/>
        <end position="93"/>
    </location>
</feature>
<dbReference type="PANTHER" id="PTHR42929:SF1">
    <property type="entry name" value="INNER MEMBRANE ABC TRANSPORTER PERMEASE PROTEIN YDCU-RELATED"/>
    <property type="match status" value="1"/>
</dbReference>
<feature type="transmembrane region" description="Helical" evidence="8">
    <location>
        <begin position="155"/>
        <end position="177"/>
    </location>
</feature>
<name>A0A1T2KYZ6_9GAMM</name>
<sequence length="288" mass="32334">MKLNNNNHNLTFYLLIVPVLTWLLFMIVIPHAELLISSFQIEDDMGGMVFSMNNYIEFFTQKIYWLTFVKTATYSIVVTLLAFIVAFPVAFYLTKVASKRSASFLMLLLLIPLWVGELVTVYGWMVLLGDHGVINHLLMTIGVINTPLNLLYTDFSMVVGLLYMSVLFMVIPIMSTLETLDDSLIEAACDLGATKWAIFTRIIIPYSMPGIVTGSIIVFMLVIGDYLAPNLLGGKSSLWFTEQIYNNFLTTFNWNEGAAFGFLLLMLSSGIIWIALKLSGQKLEKVGS</sequence>
<dbReference type="Proteomes" id="UP000191110">
    <property type="component" value="Unassembled WGS sequence"/>
</dbReference>
<feature type="domain" description="ABC transmembrane type-1" evidence="9">
    <location>
        <begin position="68"/>
        <end position="275"/>
    </location>
</feature>
<keyword evidence="11" id="KW-1185">Reference proteome</keyword>
<dbReference type="EMBL" id="MPRL01000137">
    <property type="protein sequence ID" value="OOZ38065.1"/>
    <property type="molecule type" value="Genomic_DNA"/>
</dbReference>
<evidence type="ECO:0000256" key="8">
    <source>
        <dbReference type="RuleBase" id="RU363032"/>
    </source>
</evidence>
<keyword evidence="4" id="KW-1003">Cell membrane</keyword>
<dbReference type="InterPro" id="IPR035906">
    <property type="entry name" value="MetI-like_sf"/>
</dbReference>
<dbReference type="PROSITE" id="PS50928">
    <property type="entry name" value="ABC_TM1"/>
    <property type="match status" value="1"/>
</dbReference>
<evidence type="ECO:0000256" key="6">
    <source>
        <dbReference type="ARBA" id="ARBA00022989"/>
    </source>
</evidence>
<evidence type="ECO:0000256" key="5">
    <source>
        <dbReference type="ARBA" id="ARBA00022692"/>
    </source>
</evidence>
<feature type="transmembrane region" description="Helical" evidence="8">
    <location>
        <begin position="105"/>
        <end position="127"/>
    </location>
</feature>
<evidence type="ECO:0000313" key="10">
    <source>
        <dbReference type="EMBL" id="OOZ38065.1"/>
    </source>
</evidence>
<dbReference type="GO" id="GO:0055085">
    <property type="term" value="P:transmembrane transport"/>
    <property type="evidence" value="ECO:0007669"/>
    <property type="project" value="InterPro"/>
</dbReference>
<keyword evidence="6 8" id="KW-1133">Transmembrane helix</keyword>
<dbReference type="SUPFAM" id="SSF161098">
    <property type="entry name" value="MetI-like"/>
    <property type="match status" value="1"/>
</dbReference>
<evidence type="ECO:0000256" key="2">
    <source>
        <dbReference type="ARBA" id="ARBA00007069"/>
    </source>
</evidence>
<dbReference type="AlphaFoldDB" id="A0A1T2KYZ6"/>
<comment type="subcellular location">
    <subcellularLocation>
        <location evidence="1 8">Cell membrane</location>
        <topology evidence="1 8">Multi-pass membrane protein</topology>
    </subcellularLocation>
</comment>
<feature type="transmembrane region" description="Helical" evidence="8">
    <location>
        <begin position="257"/>
        <end position="276"/>
    </location>
</feature>
<accession>A0A1T2KYZ6</accession>
<dbReference type="InterPro" id="IPR000515">
    <property type="entry name" value="MetI-like"/>
</dbReference>
<protein>
    <submittedName>
        <fullName evidence="10">Spermidine/putrescine ABC transporter permease</fullName>
    </submittedName>
</protein>
<dbReference type="Gene3D" id="1.10.3720.10">
    <property type="entry name" value="MetI-like"/>
    <property type="match status" value="1"/>
</dbReference>
<keyword evidence="7 8" id="KW-0472">Membrane</keyword>
<keyword evidence="3 8" id="KW-0813">Transport</keyword>
<dbReference type="OrthoDB" id="9807047at2"/>
<proteinExistence type="inferred from homology"/>
<dbReference type="Pfam" id="PF00528">
    <property type="entry name" value="BPD_transp_1"/>
    <property type="match status" value="1"/>
</dbReference>
<keyword evidence="5 8" id="KW-0812">Transmembrane</keyword>
<evidence type="ECO:0000256" key="7">
    <source>
        <dbReference type="ARBA" id="ARBA00023136"/>
    </source>
</evidence>
<evidence type="ECO:0000313" key="11">
    <source>
        <dbReference type="Proteomes" id="UP000191110"/>
    </source>
</evidence>
<evidence type="ECO:0000256" key="1">
    <source>
        <dbReference type="ARBA" id="ARBA00004651"/>
    </source>
</evidence>
<organism evidence="10 11">
    <name type="scientific">Solemya pervernicosa gill symbiont</name>
    <dbReference type="NCBI Taxonomy" id="642797"/>
    <lineage>
        <taxon>Bacteria</taxon>
        <taxon>Pseudomonadati</taxon>
        <taxon>Pseudomonadota</taxon>
        <taxon>Gammaproteobacteria</taxon>
        <taxon>sulfur-oxidizing symbionts</taxon>
    </lineage>
</organism>
<dbReference type="GO" id="GO:0005886">
    <property type="term" value="C:plasma membrane"/>
    <property type="evidence" value="ECO:0007669"/>
    <property type="project" value="UniProtKB-SubCell"/>
</dbReference>
<evidence type="ECO:0000256" key="3">
    <source>
        <dbReference type="ARBA" id="ARBA00022448"/>
    </source>
</evidence>
<evidence type="ECO:0000256" key="4">
    <source>
        <dbReference type="ARBA" id="ARBA00022475"/>
    </source>
</evidence>
<comment type="similarity">
    <text evidence="2">Belongs to the binding-protein-dependent transport system permease family. CysTW subfamily.</text>
</comment>
<dbReference type="CDD" id="cd06261">
    <property type="entry name" value="TM_PBP2"/>
    <property type="match status" value="1"/>
</dbReference>
<feature type="transmembrane region" description="Helical" evidence="8">
    <location>
        <begin position="12"/>
        <end position="32"/>
    </location>
</feature>